<name>A0A7X8TLN0_9MICC</name>
<evidence type="ECO:0000313" key="2">
    <source>
        <dbReference type="EMBL" id="NLS10846.1"/>
    </source>
</evidence>
<dbReference type="PANTHER" id="PTHR47505:SF1">
    <property type="entry name" value="DNA UTILIZATION PROTEIN YHGH"/>
    <property type="match status" value="1"/>
</dbReference>
<reference evidence="2 3" key="1">
    <citation type="submission" date="2020-04" db="EMBL/GenBank/DDBJ databases">
        <title>Nesterenkonia sp. nov., isolated from marine sediment.</title>
        <authorList>
            <person name="Zhang G."/>
        </authorList>
    </citation>
    <scope>NUCLEOTIDE SEQUENCE [LARGE SCALE GENOMIC DNA]</scope>
    <source>
        <strain evidence="2 3">MY13</strain>
    </source>
</reference>
<dbReference type="CDD" id="cd06223">
    <property type="entry name" value="PRTases_typeI"/>
    <property type="match status" value="1"/>
</dbReference>
<proteinExistence type="inferred from homology"/>
<sequence length="278" mass="29060">MDTQRLLAGLDRMWFSRAGRGVRSAAAEAFGLAAPVWCLGCRAQEHRPGEELCADCTADFRAMTARPFRAEGHAEALPVTGIQSPPAAGDGLMVLPAYAAGFYSTLVSELVIRFKDDERIRLRPLLAAALSRSLAAAAEDLLPPVGAVDSGALLIWPPASLRSRIRRGRCPVTELVTACQLPAGCTPTTGLVRPSGSVITAVTGDAQKTRSKRRRRQAGSQFILTPGAAERLSGADVLLIDDVLTTGATLAALYGVLTAAGARVHAAAVLAATPPAGW</sequence>
<dbReference type="InterPro" id="IPR029057">
    <property type="entry name" value="PRTase-like"/>
</dbReference>
<organism evidence="2 3">
    <name type="scientific">Nesterenkonia sedimenti</name>
    <dbReference type="NCBI Taxonomy" id="1463632"/>
    <lineage>
        <taxon>Bacteria</taxon>
        <taxon>Bacillati</taxon>
        <taxon>Actinomycetota</taxon>
        <taxon>Actinomycetes</taxon>
        <taxon>Micrococcales</taxon>
        <taxon>Micrococcaceae</taxon>
        <taxon>Nesterenkonia</taxon>
    </lineage>
</organism>
<accession>A0A7X8TLN0</accession>
<gene>
    <name evidence="2" type="ORF">HGQ17_12755</name>
</gene>
<dbReference type="RefSeq" id="WP_168888335.1">
    <property type="nucleotide sequence ID" value="NZ_JABAHY010000016.1"/>
</dbReference>
<evidence type="ECO:0000256" key="1">
    <source>
        <dbReference type="ARBA" id="ARBA00008007"/>
    </source>
</evidence>
<protein>
    <recommendedName>
        <fullName evidence="4">ComF family protein</fullName>
    </recommendedName>
</protein>
<dbReference type="InterPro" id="IPR000836">
    <property type="entry name" value="PRTase_dom"/>
</dbReference>
<evidence type="ECO:0008006" key="4">
    <source>
        <dbReference type="Google" id="ProtNLM"/>
    </source>
</evidence>
<dbReference type="AlphaFoldDB" id="A0A7X8TLN0"/>
<dbReference type="Gene3D" id="3.40.50.2020">
    <property type="match status" value="1"/>
</dbReference>
<dbReference type="PANTHER" id="PTHR47505">
    <property type="entry name" value="DNA UTILIZATION PROTEIN YHGH"/>
    <property type="match status" value="1"/>
</dbReference>
<dbReference type="InterPro" id="IPR051910">
    <property type="entry name" value="ComF/GntX_DNA_util-trans"/>
</dbReference>
<comment type="caution">
    <text evidence="2">The sequence shown here is derived from an EMBL/GenBank/DDBJ whole genome shotgun (WGS) entry which is preliminary data.</text>
</comment>
<dbReference type="EMBL" id="JABAHY010000016">
    <property type="protein sequence ID" value="NLS10846.1"/>
    <property type="molecule type" value="Genomic_DNA"/>
</dbReference>
<comment type="similarity">
    <text evidence="1">Belongs to the ComF/GntX family.</text>
</comment>
<evidence type="ECO:0000313" key="3">
    <source>
        <dbReference type="Proteomes" id="UP000523139"/>
    </source>
</evidence>
<keyword evidence="3" id="KW-1185">Reference proteome</keyword>
<dbReference type="Proteomes" id="UP000523139">
    <property type="component" value="Unassembled WGS sequence"/>
</dbReference>
<dbReference type="SUPFAM" id="SSF53271">
    <property type="entry name" value="PRTase-like"/>
    <property type="match status" value="1"/>
</dbReference>